<dbReference type="InterPro" id="IPR003439">
    <property type="entry name" value="ABC_transporter-like_ATP-bd"/>
</dbReference>
<feature type="domain" description="ABC transporter" evidence="4">
    <location>
        <begin position="5"/>
        <end position="221"/>
    </location>
</feature>
<evidence type="ECO:0000313" key="7">
    <source>
        <dbReference type="Proteomes" id="UP000260773"/>
    </source>
</evidence>
<keyword evidence="1" id="KW-0813">Transport</keyword>
<dbReference type="OrthoDB" id="9809205at2"/>
<dbReference type="EMBL" id="QVEP01000038">
    <property type="protein sequence ID" value="RGB76787.1"/>
    <property type="molecule type" value="Genomic_DNA"/>
</dbReference>
<keyword evidence="3 5" id="KW-0067">ATP-binding</keyword>
<accession>A0A3E2TIY2</accession>
<evidence type="ECO:0000313" key="8">
    <source>
        <dbReference type="Proteomes" id="UP000261231"/>
    </source>
</evidence>
<evidence type="ECO:0000259" key="4">
    <source>
        <dbReference type="PROSITE" id="PS50893"/>
    </source>
</evidence>
<dbReference type="Gene3D" id="3.40.50.300">
    <property type="entry name" value="P-loop containing nucleotide triphosphate hydrolases"/>
    <property type="match status" value="1"/>
</dbReference>
<dbReference type="InterPro" id="IPR017871">
    <property type="entry name" value="ABC_transporter-like_CS"/>
</dbReference>
<gene>
    <name evidence="5" type="ORF">DW070_12990</name>
    <name evidence="6" type="ORF">DW747_14810</name>
</gene>
<proteinExistence type="predicted"/>
<dbReference type="SUPFAM" id="SSF52540">
    <property type="entry name" value="P-loop containing nucleoside triphosphate hydrolases"/>
    <property type="match status" value="1"/>
</dbReference>
<dbReference type="InterPro" id="IPR051782">
    <property type="entry name" value="ABC_Transporter_VariousFunc"/>
</dbReference>
<evidence type="ECO:0000313" key="5">
    <source>
        <dbReference type="EMBL" id="RGB76787.1"/>
    </source>
</evidence>
<name>A0A3E2TIY2_9FIRM</name>
<reference evidence="7 8" key="1">
    <citation type="submission" date="2018-08" db="EMBL/GenBank/DDBJ databases">
        <title>A genome reference for cultivated species of the human gut microbiota.</title>
        <authorList>
            <person name="Zou Y."/>
            <person name="Xue W."/>
            <person name="Luo G."/>
        </authorList>
    </citation>
    <scope>NUCLEOTIDE SEQUENCE [LARGE SCALE GENOMIC DNA]</scope>
    <source>
        <strain evidence="5 7">AF45-17</strain>
        <strain evidence="6 8">AM28-39</strain>
    </source>
</reference>
<dbReference type="AlphaFoldDB" id="A0A3E2TIY2"/>
<dbReference type="RefSeq" id="WP_015512733.1">
    <property type="nucleotide sequence ID" value="NZ_JAQENQ010000021.1"/>
</dbReference>
<dbReference type="GO" id="GO:0005524">
    <property type="term" value="F:ATP binding"/>
    <property type="evidence" value="ECO:0007669"/>
    <property type="project" value="UniProtKB-KW"/>
</dbReference>
<comment type="caution">
    <text evidence="5">The sequence shown here is derived from an EMBL/GenBank/DDBJ whole genome shotgun (WGS) entry which is preliminary data.</text>
</comment>
<dbReference type="Pfam" id="PF00005">
    <property type="entry name" value="ABC_tran"/>
    <property type="match status" value="1"/>
</dbReference>
<evidence type="ECO:0000256" key="1">
    <source>
        <dbReference type="ARBA" id="ARBA00022448"/>
    </source>
</evidence>
<dbReference type="Proteomes" id="UP000260773">
    <property type="component" value="Unassembled WGS sequence"/>
</dbReference>
<evidence type="ECO:0000313" key="6">
    <source>
        <dbReference type="EMBL" id="RGC43776.1"/>
    </source>
</evidence>
<dbReference type="SMART" id="SM00382">
    <property type="entry name" value="AAA"/>
    <property type="match status" value="1"/>
</dbReference>
<dbReference type="GO" id="GO:0016887">
    <property type="term" value="F:ATP hydrolysis activity"/>
    <property type="evidence" value="ECO:0007669"/>
    <property type="project" value="InterPro"/>
</dbReference>
<dbReference type="InterPro" id="IPR003593">
    <property type="entry name" value="AAA+_ATPase"/>
</dbReference>
<dbReference type="EMBL" id="QVFD01000020">
    <property type="protein sequence ID" value="RGC43776.1"/>
    <property type="molecule type" value="Genomic_DNA"/>
</dbReference>
<keyword evidence="2" id="KW-0547">Nucleotide-binding</keyword>
<organism evidence="5 7">
    <name type="scientific">Coprococcus catus</name>
    <dbReference type="NCBI Taxonomy" id="116085"/>
    <lineage>
        <taxon>Bacteria</taxon>
        <taxon>Bacillati</taxon>
        <taxon>Bacillota</taxon>
        <taxon>Clostridia</taxon>
        <taxon>Lachnospirales</taxon>
        <taxon>Lachnospiraceae</taxon>
        <taxon>Coprococcus</taxon>
    </lineage>
</organism>
<keyword evidence="8" id="KW-1185">Reference proteome</keyword>
<sequence length="222" mass="24669">MRDVIRVMDVSKSFGEETVLHHISYDFKEGRIYGIVGNNGSGKTVLMKCICGFLIPDSGEITVNYKRIGKDMDFPQDTGIIIETPGFLPNLTGMRNLELLASLRKKIDKKAVAEAIRAVGLDPEMKKPVSKYSLGMRQRLGIAQALMEDPSLLILDEPFNGLDKHGVSQMHELILAQKKKGKTILLSSHSQKDIDVLCDVVCEMDGGVMHCIRDRMEDTYAG</sequence>
<dbReference type="InterPro" id="IPR027417">
    <property type="entry name" value="P-loop_NTPase"/>
</dbReference>
<evidence type="ECO:0000256" key="3">
    <source>
        <dbReference type="ARBA" id="ARBA00022840"/>
    </source>
</evidence>
<dbReference type="PANTHER" id="PTHR42939">
    <property type="entry name" value="ABC TRANSPORTER ATP-BINDING PROTEIN ALBC-RELATED"/>
    <property type="match status" value="1"/>
</dbReference>
<dbReference type="PANTHER" id="PTHR42939:SF1">
    <property type="entry name" value="ABC TRANSPORTER ATP-BINDING PROTEIN ALBC-RELATED"/>
    <property type="match status" value="1"/>
</dbReference>
<dbReference type="PROSITE" id="PS00211">
    <property type="entry name" value="ABC_TRANSPORTER_1"/>
    <property type="match status" value="1"/>
</dbReference>
<dbReference type="PROSITE" id="PS50893">
    <property type="entry name" value="ABC_TRANSPORTER_2"/>
    <property type="match status" value="1"/>
</dbReference>
<evidence type="ECO:0000256" key="2">
    <source>
        <dbReference type="ARBA" id="ARBA00022741"/>
    </source>
</evidence>
<dbReference type="Proteomes" id="UP000261231">
    <property type="component" value="Unassembled WGS sequence"/>
</dbReference>
<protein>
    <submittedName>
        <fullName evidence="5">ATP-binding cassette domain-containing protein</fullName>
    </submittedName>
</protein>